<dbReference type="Pfam" id="PF07714">
    <property type="entry name" value="PK_Tyr_Ser-Thr"/>
    <property type="match status" value="1"/>
</dbReference>
<proteinExistence type="inferred from homology"/>
<comment type="similarity">
    <text evidence="5">Belongs to the protein kinase superfamily.</text>
</comment>
<dbReference type="OrthoDB" id="7700243at2759"/>
<dbReference type="Proteomes" id="UP000663852">
    <property type="component" value="Unassembled WGS sequence"/>
</dbReference>
<dbReference type="PROSITE" id="PS00108">
    <property type="entry name" value="PROTEIN_KINASE_ST"/>
    <property type="match status" value="1"/>
</dbReference>
<dbReference type="Gene3D" id="1.10.510.10">
    <property type="entry name" value="Transferase(Phosphotransferase) domain 1"/>
    <property type="match status" value="1"/>
</dbReference>
<feature type="binding site" evidence="4">
    <location>
        <position position="115"/>
    </location>
    <ligand>
        <name>ATP</name>
        <dbReference type="ChEBI" id="CHEBI:30616"/>
    </ligand>
</feature>
<dbReference type="SUPFAM" id="SSF56112">
    <property type="entry name" value="Protein kinase-like (PK-like)"/>
    <property type="match status" value="1"/>
</dbReference>
<dbReference type="InterPro" id="IPR000719">
    <property type="entry name" value="Prot_kinase_dom"/>
</dbReference>
<dbReference type="PRINTS" id="PR00109">
    <property type="entry name" value="TYRKINASE"/>
</dbReference>
<name>A0A815RAR7_ADIRI</name>
<evidence type="ECO:0000313" key="8">
    <source>
        <dbReference type="EMBL" id="CAF1474916.1"/>
    </source>
</evidence>
<dbReference type="AlphaFoldDB" id="A0A815RAR7"/>
<dbReference type="EMBL" id="CAJNOJ010000520">
    <property type="protein sequence ID" value="CAF1474916.1"/>
    <property type="molecule type" value="Genomic_DNA"/>
</dbReference>
<evidence type="ECO:0000313" key="9">
    <source>
        <dbReference type="Proteomes" id="UP000663852"/>
    </source>
</evidence>
<keyword evidence="3 4" id="KW-0067">ATP-binding</keyword>
<gene>
    <name evidence="8" type="ORF">EDS130_LOCUS41040</name>
</gene>
<dbReference type="GO" id="GO:0004674">
    <property type="term" value="F:protein serine/threonine kinase activity"/>
    <property type="evidence" value="ECO:0007669"/>
    <property type="project" value="UniProtKB-KW"/>
</dbReference>
<keyword evidence="1 5" id="KW-0418">Kinase</keyword>
<dbReference type="InterPro" id="IPR011009">
    <property type="entry name" value="Kinase-like_dom_sf"/>
</dbReference>
<evidence type="ECO:0000256" key="6">
    <source>
        <dbReference type="SAM" id="MobiDB-lite"/>
    </source>
</evidence>
<dbReference type="InterPro" id="IPR008271">
    <property type="entry name" value="Ser/Thr_kinase_AS"/>
</dbReference>
<dbReference type="SMART" id="SM00220">
    <property type="entry name" value="S_TKc"/>
    <property type="match status" value="1"/>
</dbReference>
<feature type="domain" description="Protein kinase" evidence="7">
    <location>
        <begin position="88"/>
        <end position="349"/>
    </location>
</feature>
<dbReference type="PANTHER" id="PTHR44329">
    <property type="entry name" value="SERINE/THREONINE-PROTEIN KINASE TNNI3K-RELATED"/>
    <property type="match status" value="1"/>
</dbReference>
<reference evidence="8" key="1">
    <citation type="submission" date="2021-02" db="EMBL/GenBank/DDBJ databases">
        <authorList>
            <person name="Nowell W R."/>
        </authorList>
    </citation>
    <scope>NUCLEOTIDE SEQUENCE</scope>
</reference>
<keyword evidence="2 4" id="KW-0547">Nucleotide-binding</keyword>
<comment type="caution">
    <text evidence="8">The sequence shown here is derived from an EMBL/GenBank/DDBJ whole genome shotgun (WGS) entry which is preliminary data.</text>
</comment>
<keyword evidence="1 5" id="KW-0808">Transferase</keyword>
<evidence type="ECO:0000256" key="5">
    <source>
        <dbReference type="RuleBase" id="RU000304"/>
    </source>
</evidence>
<evidence type="ECO:0000256" key="1">
    <source>
        <dbReference type="ARBA" id="ARBA00022527"/>
    </source>
</evidence>
<dbReference type="GO" id="GO:0005524">
    <property type="term" value="F:ATP binding"/>
    <property type="evidence" value="ECO:0007669"/>
    <property type="project" value="UniProtKB-UniRule"/>
</dbReference>
<feature type="compositionally biased region" description="Acidic residues" evidence="6">
    <location>
        <begin position="421"/>
        <end position="438"/>
    </location>
</feature>
<evidence type="ECO:0000256" key="3">
    <source>
        <dbReference type="ARBA" id="ARBA00022840"/>
    </source>
</evidence>
<dbReference type="InterPro" id="IPR017441">
    <property type="entry name" value="Protein_kinase_ATP_BS"/>
</dbReference>
<feature type="region of interest" description="Disordered" evidence="6">
    <location>
        <begin position="414"/>
        <end position="438"/>
    </location>
</feature>
<dbReference type="PROSITE" id="PS50011">
    <property type="entry name" value="PROTEIN_KINASE_DOM"/>
    <property type="match status" value="1"/>
</dbReference>
<dbReference type="InterPro" id="IPR051681">
    <property type="entry name" value="Ser/Thr_Kinases-Pseudokinases"/>
</dbReference>
<accession>A0A815RAR7</accession>
<sequence>MAYKNLTFDTQWIWQTNLNSFSPSEQKERSHYSKRFSEIIEKPNENKEHYLPFSDQTADLREGIQNNKNDSSKTRSGKQDEIKKESSLQLKEKLGEGGFGIVYKAIYHGSEIACKVVDSRLSKRTTKEINILQKLHHSNIVQYIDVIYTSKQTFIIMEYINGGTLYDYIRNTAYSNQYWTNTHTMMINIAYAMNYLHEKNIVHADLKSDNILLRSNNIAVLSDFGLSKIIKDTQILSSTYGNTGALRWLSPELCAHNRERPSYLSDVWAYGCVLLEIITKKVPWEAIFENSYDLIDALAHAKNVKIFEKFFFNLKAPDHFHKMLRSCCAWSKYDRPNFVKIIRDFQESTNTTNIIPIQTNITLHKPRVSNVQQHPSSRKNHYQQQKYSLNKTLYKLEEDATRYPRCTRKTSHCIASRNMSDDDDDDDNDDDDDDEDLF</sequence>
<evidence type="ECO:0000256" key="2">
    <source>
        <dbReference type="ARBA" id="ARBA00022741"/>
    </source>
</evidence>
<dbReference type="InterPro" id="IPR001245">
    <property type="entry name" value="Ser-Thr/Tyr_kinase_cat_dom"/>
</dbReference>
<dbReference type="PROSITE" id="PS00107">
    <property type="entry name" value="PROTEIN_KINASE_ATP"/>
    <property type="match status" value="1"/>
</dbReference>
<organism evidence="8 9">
    <name type="scientific">Adineta ricciae</name>
    <name type="common">Rotifer</name>
    <dbReference type="NCBI Taxonomy" id="249248"/>
    <lineage>
        <taxon>Eukaryota</taxon>
        <taxon>Metazoa</taxon>
        <taxon>Spiralia</taxon>
        <taxon>Gnathifera</taxon>
        <taxon>Rotifera</taxon>
        <taxon>Eurotatoria</taxon>
        <taxon>Bdelloidea</taxon>
        <taxon>Adinetida</taxon>
        <taxon>Adinetidae</taxon>
        <taxon>Adineta</taxon>
    </lineage>
</organism>
<evidence type="ECO:0000259" key="7">
    <source>
        <dbReference type="PROSITE" id="PS50011"/>
    </source>
</evidence>
<protein>
    <recommendedName>
        <fullName evidence="7">Protein kinase domain-containing protein</fullName>
    </recommendedName>
</protein>
<evidence type="ECO:0000256" key="4">
    <source>
        <dbReference type="PROSITE-ProRule" id="PRU10141"/>
    </source>
</evidence>
<keyword evidence="1 5" id="KW-0723">Serine/threonine-protein kinase</keyword>